<dbReference type="EMBL" id="CP032418">
    <property type="protein sequence ID" value="AYC29476.1"/>
    <property type="molecule type" value="Genomic_DNA"/>
</dbReference>
<comment type="subcellular location">
    <subcellularLocation>
        <location evidence="1">Cell membrane</location>
        <topology evidence="1">Multi-pass membrane protein</topology>
    </subcellularLocation>
</comment>
<dbReference type="OrthoDB" id="9797740at2"/>
<gene>
    <name evidence="8" type="ORF">D3873_06105</name>
</gene>
<keyword evidence="5 6" id="KW-0472">Membrane</keyword>
<feature type="transmembrane region" description="Helical" evidence="6">
    <location>
        <begin position="100"/>
        <end position="122"/>
    </location>
</feature>
<protein>
    <submittedName>
        <fullName evidence="8">MFS transporter</fullName>
    </submittedName>
</protein>
<feature type="transmembrane region" description="Helical" evidence="6">
    <location>
        <begin position="75"/>
        <end position="94"/>
    </location>
</feature>
<evidence type="ECO:0000256" key="6">
    <source>
        <dbReference type="SAM" id="Phobius"/>
    </source>
</evidence>
<dbReference type="GO" id="GO:0022857">
    <property type="term" value="F:transmembrane transporter activity"/>
    <property type="evidence" value="ECO:0007669"/>
    <property type="project" value="InterPro"/>
</dbReference>
<dbReference type="Pfam" id="PF07690">
    <property type="entry name" value="MFS_1"/>
    <property type="match status" value="1"/>
</dbReference>
<feature type="transmembrane region" description="Helical" evidence="6">
    <location>
        <begin position="213"/>
        <end position="236"/>
    </location>
</feature>
<feature type="domain" description="Major facilitator superfamily (MFS) profile" evidence="7">
    <location>
        <begin position="6"/>
        <end position="392"/>
    </location>
</feature>
<feature type="transmembrane region" description="Helical" evidence="6">
    <location>
        <begin position="248"/>
        <end position="270"/>
    </location>
</feature>
<dbReference type="InterPro" id="IPR011701">
    <property type="entry name" value="MFS"/>
</dbReference>
<feature type="transmembrane region" description="Helical" evidence="6">
    <location>
        <begin position="48"/>
        <end position="68"/>
    </location>
</feature>
<reference evidence="9" key="1">
    <citation type="submission" date="2018-09" db="EMBL/GenBank/DDBJ databases">
        <authorList>
            <person name="Zhu H."/>
        </authorList>
    </citation>
    <scope>NUCLEOTIDE SEQUENCE [LARGE SCALE GENOMIC DNA]</scope>
    <source>
        <strain evidence="9">K2R23-3</strain>
    </source>
</reference>
<dbReference type="InterPro" id="IPR036259">
    <property type="entry name" value="MFS_trans_sf"/>
</dbReference>
<dbReference type="PROSITE" id="PS50850">
    <property type="entry name" value="MFS"/>
    <property type="match status" value="1"/>
</dbReference>
<organism evidence="8 9">
    <name type="scientific">Paenisporosarcina cavernae</name>
    <dbReference type="NCBI Taxonomy" id="2320858"/>
    <lineage>
        <taxon>Bacteria</taxon>
        <taxon>Bacillati</taxon>
        <taxon>Bacillota</taxon>
        <taxon>Bacilli</taxon>
        <taxon>Bacillales</taxon>
        <taxon>Caryophanaceae</taxon>
        <taxon>Paenisporosarcina</taxon>
    </lineage>
</organism>
<feature type="transmembrane region" description="Helical" evidence="6">
    <location>
        <begin position="366"/>
        <end position="387"/>
    </location>
</feature>
<feature type="transmembrane region" description="Helical" evidence="6">
    <location>
        <begin position="277"/>
        <end position="295"/>
    </location>
</feature>
<dbReference type="InterPro" id="IPR052524">
    <property type="entry name" value="MFS_Cyanate_Porter"/>
</dbReference>
<evidence type="ECO:0000256" key="5">
    <source>
        <dbReference type="ARBA" id="ARBA00023136"/>
    </source>
</evidence>
<sequence length="393" mass="43394">MKLTKTSIGLLLAIFLLSLNMRPAITSIGPLLDTIRNDLALSNSEISLLTSIPVICMGLFAPLAVWWLRRFGQKWGITLLVLVIGIFTALRFVWSAYMGLLLTSFVVGIAIAIMGPILSSFIKERFASQTPLAISVYSLGMGGGATLSAGLTGYFYVGYQSNWSAALATWGILAVISLIVWFIVYKPQIVEKTTTEDVFIEPIVRSPWKNYRAWMIMLFFGFQCALFFALTTWLGSIAGEMGYSLLKAGSTITLMTTVQLFFNLLVPFLMNKNPNRLFWIFVALSIGTVGLLFMLTGIPNLIWVSAVLLGITLAVLFPVGLLLPLDETTNPFEANEWSAMVLSGGFVIGGIFPLVIGILYDATNSHTWTILLMLLMMVMMAIFTFLLKRAREQ</sequence>
<feature type="transmembrane region" description="Helical" evidence="6">
    <location>
        <begin position="301"/>
        <end position="325"/>
    </location>
</feature>
<evidence type="ECO:0000256" key="1">
    <source>
        <dbReference type="ARBA" id="ARBA00004651"/>
    </source>
</evidence>
<keyword evidence="3 6" id="KW-0812">Transmembrane</keyword>
<dbReference type="InterPro" id="IPR020846">
    <property type="entry name" value="MFS_dom"/>
</dbReference>
<feature type="transmembrane region" description="Helical" evidence="6">
    <location>
        <begin position="134"/>
        <end position="157"/>
    </location>
</feature>
<evidence type="ECO:0000256" key="3">
    <source>
        <dbReference type="ARBA" id="ARBA00022692"/>
    </source>
</evidence>
<keyword evidence="4 6" id="KW-1133">Transmembrane helix</keyword>
<evidence type="ECO:0000259" key="7">
    <source>
        <dbReference type="PROSITE" id="PS50850"/>
    </source>
</evidence>
<feature type="transmembrane region" description="Helical" evidence="6">
    <location>
        <begin position="163"/>
        <end position="184"/>
    </location>
</feature>
<keyword evidence="2" id="KW-0813">Transport</keyword>
<dbReference type="SUPFAM" id="SSF103473">
    <property type="entry name" value="MFS general substrate transporter"/>
    <property type="match status" value="1"/>
</dbReference>
<dbReference type="RefSeq" id="WP_119883216.1">
    <property type="nucleotide sequence ID" value="NZ_CP032418.1"/>
</dbReference>
<evidence type="ECO:0000313" key="8">
    <source>
        <dbReference type="EMBL" id="AYC29476.1"/>
    </source>
</evidence>
<dbReference type="Proteomes" id="UP000265725">
    <property type="component" value="Chromosome"/>
</dbReference>
<name>A0A385YS85_9BACL</name>
<evidence type="ECO:0000256" key="2">
    <source>
        <dbReference type="ARBA" id="ARBA00022448"/>
    </source>
</evidence>
<accession>A0A385YS85</accession>
<dbReference type="PANTHER" id="PTHR23523">
    <property type="match status" value="1"/>
</dbReference>
<dbReference type="PANTHER" id="PTHR23523:SF2">
    <property type="entry name" value="2-NITROIMIDAZOLE TRANSPORTER"/>
    <property type="match status" value="1"/>
</dbReference>
<proteinExistence type="predicted"/>
<dbReference type="AlphaFoldDB" id="A0A385YS85"/>
<evidence type="ECO:0000313" key="9">
    <source>
        <dbReference type="Proteomes" id="UP000265725"/>
    </source>
</evidence>
<dbReference type="Gene3D" id="1.20.1250.20">
    <property type="entry name" value="MFS general substrate transporter like domains"/>
    <property type="match status" value="2"/>
</dbReference>
<evidence type="ECO:0000256" key="4">
    <source>
        <dbReference type="ARBA" id="ARBA00022989"/>
    </source>
</evidence>
<dbReference type="KEGG" id="paek:D3873_06105"/>
<keyword evidence="9" id="KW-1185">Reference proteome</keyword>
<feature type="transmembrane region" description="Helical" evidence="6">
    <location>
        <begin position="337"/>
        <end position="360"/>
    </location>
</feature>
<dbReference type="GO" id="GO:0005886">
    <property type="term" value="C:plasma membrane"/>
    <property type="evidence" value="ECO:0007669"/>
    <property type="project" value="UniProtKB-SubCell"/>
</dbReference>